<dbReference type="OrthoDB" id="411400at2759"/>
<gene>
    <name evidence="3" type="ORF">AK812_SmicGene39338</name>
</gene>
<evidence type="ECO:0000259" key="2">
    <source>
        <dbReference type="Pfam" id="PF00443"/>
    </source>
</evidence>
<dbReference type="Proteomes" id="UP000186817">
    <property type="component" value="Unassembled WGS sequence"/>
</dbReference>
<evidence type="ECO:0000313" key="3">
    <source>
        <dbReference type="EMBL" id="OLP80272.1"/>
    </source>
</evidence>
<dbReference type="EMBL" id="LSRX01001395">
    <property type="protein sequence ID" value="OLP80272.1"/>
    <property type="molecule type" value="Genomic_DNA"/>
</dbReference>
<dbReference type="InterPro" id="IPR001394">
    <property type="entry name" value="Peptidase_C19_UCH"/>
</dbReference>
<proteinExistence type="predicted"/>
<dbReference type="GO" id="GO:0016579">
    <property type="term" value="P:protein deubiquitination"/>
    <property type="evidence" value="ECO:0007669"/>
    <property type="project" value="InterPro"/>
</dbReference>
<dbReference type="AlphaFoldDB" id="A0A1Q9CBG7"/>
<dbReference type="Pfam" id="PF00443">
    <property type="entry name" value="UCH"/>
    <property type="match status" value="1"/>
</dbReference>
<dbReference type="InterPro" id="IPR038765">
    <property type="entry name" value="Papain-like_cys_pep_sf"/>
</dbReference>
<accession>A0A1Q9CBG7</accession>
<comment type="caution">
    <text evidence="3">The sequence shown here is derived from an EMBL/GenBank/DDBJ whole genome shotgun (WGS) entry which is preliminary data.</text>
</comment>
<dbReference type="GO" id="GO:0004843">
    <property type="term" value="F:cysteine-type deubiquitinase activity"/>
    <property type="evidence" value="ECO:0007669"/>
    <property type="project" value="InterPro"/>
</dbReference>
<dbReference type="SUPFAM" id="SSF54001">
    <property type="entry name" value="Cysteine proteinases"/>
    <property type="match status" value="1"/>
</dbReference>
<feature type="compositionally biased region" description="Low complexity" evidence="1">
    <location>
        <begin position="276"/>
        <end position="285"/>
    </location>
</feature>
<protein>
    <recommendedName>
        <fullName evidence="2">Peptidase C19 ubiquitin carboxyl-terminal hydrolase domain-containing protein</fullName>
    </recommendedName>
</protein>
<feature type="domain" description="Peptidase C19 ubiquitin carboxyl-terminal hydrolase" evidence="2">
    <location>
        <begin position="291"/>
        <end position="454"/>
    </location>
</feature>
<evidence type="ECO:0000256" key="1">
    <source>
        <dbReference type="SAM" id="MobiDB-lite"/>
    </source>
</evidence>
<name>A0A1Q9CBG7_SYMMI</name>
<dbReference type="Gene3D" id="3.90.70.10">
    <property type="entry name" value="Cysteine proteinases"/>
    <property type="match status" value="1"/>
</dbReference>
<keyword evidence="4" id="KW-1185">Reference proteome</keyword>
<feature type="region of interest" description="Disordered" evidence="1">
    <location>
        <begin position="266"/>
        <end position="285"/>
    </location>
</feature>
<organism evidence="3 4">
    <name type="scientific">Symbiodinium microadriaticum</name>
    <name type="common">Dinoflagellate</name>
    <name type="synonym">Zooxanthella microadriatica</name>
    <dbReference type="NCBI Taxonomy" id="2951"/>
    <lineage>
        <taxon>Eukaryota</taxon>
        <taxon>Sar</taxon>
        <taxon>Alveolata</taxon>
        <taxon>Dinophyceae</taxon>
        <taxon>Suessiales</taxon>
        <taxon>Symbiodiniaceae</taxon>
        <taxon>Symbiodinium</taxon>
    </lineage>
</organism>
<sequence>MAESRLVGSEARNVPLQTVLQRKVPLDKYLLLPATSADPRSQEAGEFANAHQAPALGDQQARLHDWRSLEKHITEGTCPKVKVFVSQGLDEATMLRRVCEEEQQHSPPVPHKATPQSQLETDIGEALKFEPSTLNSCGDKLLILATWCALCRQLIPDSSKIKIHWQRTHAPEWNKYSANAISGSKSLCSAFRTPCRFCGSQAKNSRDHAAKCSSIFQLLAVRAMRSTGSIAPTPAKGPALKQSEHSPLYVQFDITKTALGRYLRKAGDQDTGSETPKVSSTVGSSSTKPATAIVRSIWTFDRRQHDAAEFTAALLHGLDLGLAQWEARYPDHEGVRVLHTGGAPVSLRTRVTSCGLQDLIDDWHRQVYMHAFVAQDGPVLLHLARNADASKNEALISIASPVWLPVFVEGIIARWHSYQVRALVEHHGDSVISGHYHSVLKFASGWVHTDDGEVPTPVLWSQAREQHMYLVWLVPAQSFESRPSWE</sequence>
<reference evidence="3 4" key="1">
    <citation type="submission" date="2016-02" db="EMBL/GenBank/DDBJ databases">
        <title>Genome analysis of coral dinoflagellate symbionts highlights evolutionary adaptations to a symbiotic lifestyle.</title>
        <authorList>
            <person name="Aranda M."/>
            <person name="Li Y."/>
            <person name="Liew Y.J."/>
            <person name="Baumgarten S."/>
            <person name="Simakov O."/>
            <person name="Wilson M."/>
            <person name="Piel J."/>
            <person name="Ashoor H."/>
            <person name="Bougouffa S."/>
            <person name="Bajic V.B."/>
            <person name="Ryu T."/>
            <person name="Ravasi T."/>
            <person name="Bayer T."/>
            <person name="Micklem G."/>
            <person name="Kim H."/>
            <person name="Bhak J."/>
            <person name="Lajeunesse T.C."/>
            <person name="Voolstra C.R."/>
        </authorList>
    </citation>
    <scope>NUCLEOTIDE SEQUENCE [LARGE SCALE GENOMIC DNA]</scope>
    <source>
        <strain evidence="3 4">CCMP2467</strain>
    </source>
</reference>
<evidence type="ECO:0000313" key="4">
    <source>
        <dbReference type="Proteomes" id="UP000186817"/>
    </source>
</evidence>